<dbReference type="Pfam" id="PF03446">
    <property type="entry name" value="NAD_binding_2"/>
    <property type="match status" value="1"/>
</dbReference>
<sequence length="299" mass="31347">MKNIGVVGLGNMGMGMAKNLVAGDFSVTAYDMSKEKLADFVACGGKAGTDVAAVGASSDVVFVMVVDARQTKDVLVGNGKLLAAMKPGSVVVLTATIGSPAVREMEEAAKEFKIHVIDSPVSGGRIGADAGELTLMMSGNKEAYEMCLDAFKAIAKNINYIGEEVGKGQVMKACLQGLVGCIYSGIFEVLALGVKAGLSAESIYNVIGTSVANTPIFQNTVPAIMERRFTGSGSNIYNTYKDLTITMALAQEHGVPMMATGVATQFFQAANTRYPTDDNQCLIKLLEEVIGVEVKKATT</sequence>
<comment type="caution">
    <text evidence="6">The sequence shown here is derived from an EMBL/GenBank/DDBJ whole genome shotgun (WGS) entry which is preliminary data.</text>
</comment>
<dbReference type="InterPro" id="IPR036291">
    <property type="entry name" value="NAD(P)-bd_dom_sf"/>
</dbReference>
<reference evidence="6 7" key="1">
    <citation type="journal article" date="2024" name="Chem. Sci.">
        <title>Discovery of megapolipeptins by genome mining of a Burkholderiales bacteria collection.</title>
        <authorList>
            <person name="Paulo B.S."/>
            <person name="Recchia M.J.J."/>
            <person name="Lee S."/>
            <person name="Fergusson C.H."/>
            <person name="Romanowski S.B."/>
            <person name="Hernandez A."/>
            <person name="Krull N."/>
            <person name="Liu D.Y."/>
            <person name="Cavanagh H."/>
            <person name="Bos A."/>
            <person name="Gray C.A."/>
            <person name="Murphy B.T."/>
            <person name="Linington R.G."/>
            <person name="Eustaquio A.S."/>
        </authorList>
    </citation>
    <scope>NUCLEOTIDE SEQUENCE [LARGE SCALE GENOMIC DNA]</scope>
    <source>
        <strain evidence="6 7">RL17-350-BIC-A</strain>
    </source>
</reference>
<dbReference type="Proteomes" id="UP001629230">
    <property type="component" value="Unassembled WGS sequence"/>
</dbReference>
<dbReference type="InterPro" id="IPR015815">
    <property type="entry name" value="HIBADH-related"/>
</dbReference>
<feature type="domain" description="3-hydroxyisobutyrate dehydrogenase-like NAD-binding" evidence="5">
    <location>
        <begin position="166"/>
        <end position="286"/>
    </location>
</feature>
<dbReference type="Gene3D" id="3.40.50.720">
    <property type="entry name" value="NAD(P)-binding Rossmann-like Domain"/>
    <property type="match status" value="1"/>
</dbReference>
<dbReference type="InterPro" id="IPR013328">
    <property type="entry name" value="6PGD_dom2"/>
</dbReference>
<evidence type="ECO:0000259" key="4">
    <source>
        <dbReference type="Pfam" id="PF03446"/>
    </source>
</evidence>
<dbReference type="Gene3D" id="1.10.1040.10">
    <property type="entry name" value="N-(1-d-carboxylethyl)-l-norvaline Dehydrogenase, domain 2"/>
    <property type="match status" value="1"/>
</dbReference>
<keyword evidence="7" id="KW-1185">Reference proteome</keyword>
<dbReference type="PANTHER" id="PTHR43060">
    <property type="entry name" value="3-HYDROXYISOBUTYRATE DEHYDROGENASE-LIKE 1, MITOCHONDRIAL-RELATED"/>
    <property type="match status" value="1"/>
</dbReference>
<dbReference type="InterPro" id="IPR002204">
    <property type="entry name" value="3-OH-isobutyrate_DH-rel_CS"/>
</dbReference>
<evidence type="ECO:0000256" key="1">
    <source>
        <dbReference type="ARBA" id="ARBA00009080"/>
    </source>
</evidence>
<organism evidence="6 7">
    <name type="scientific">Paraburkholderia dipogonis</name>
    <dbReference type="NCBI Taxonomy" id="1211383"/>
    <lineage>
        <taxon>Bacteria</taxon>
        <taxon>Pseudomonadati</taxon>
        <taxon>Pseudomonadota</taxon>
        <taxon>Betaproteobacteria</taxon>
        <taxon>Burkholderiales</taxon>
        <taxon>Burkholderiaceae</taxon>
        <taxon>Paraburkholderia</taxon>
    </lineage>
</organism>
<dbReference type="Pfam" id="PF14833">
    <property type="entry name" value="NAD_binding_11"/>
    <property type="match status" value="1"/>
</dbReference>
<protein>
    <submittedName>
        <fullName evidence="6">NAD(P)-dependent oxidoreductase</fullName>
    </submittedName>
</protein>
<feature type="domain" description="6-phosphogluconate dehydrogenase NADP-binding" evidence="4">
    <location>
        <begin position="3"/>
        <end position="162"/>
    </location>
</feature>
<name>A0ABW9B6X8_9BURK</name>
<comment type="similarity">
    <text evidence="1">Belongs to the HIBADH-related family.</text>
</comment>
<dbReference type="RefSeq" id="WP_408182342.1">
    <property type="nucleotide sequence ID" value="NZ_JAQQEZ010000065.1"/>
</dbReference>
<dbReference type="SUPFAM" id="SSF51735">
    <property type="entry name" value="NAD(P)-binding Rossmann-fold domains"/>
    <property type="match status" value="1"/>
</dbReference>
<dbReference type="PIRSF" id="PIRSF000103">
    <property type="entry name" value="HIBADH"/>
    <property type="match status" value="1"/>
</dbReference>
<dbReference type="PANTHER" id="PTHR43060:SF15">
    <property type="entry name" value="3-HYDROXYISOBUTYRATE DEHYDROGENASE-LIKE 1, MITOCHONDRIAL-RELATED"/>
    <property type="match status" value="1"/>
</dbReference>
<evidence type="ECO:0000259" key="5">
    <source>
        <dbReference type="Pfam" id="PF14833"/>
    </source>
</evidence>
<dbReference type="InterPro" id="IPR029154">
    <property type="entry name" value="HIBADH-like_NADP-bd"/>
</dbReference>
<dbReference type="PROSITE" id="PS00895">
    <property type="entry name" value="3_HYDROXYISOBUT_DH"/>
    <property type="match status" value="1"/>
</dbReference>
<gene>
    <name evidence="6" type="ORF">PQR57_42720</name>
</gene>
<evidence type="ECO:0000313" key="7">
    <source>
        <dbReference type="Proteomes" id="UP001629230"/>
    </source>
</evidence>
<evidence type="ECO:0000256" key="2">
    <source>
        <dbReference type="ARBA" id="ARBA00023002"/>
    </source>
</evidence>
<evidence type="ECO:0000256" key="3">
    <source>
        <dbReference type="ARBA" id="ARBA00023027"/>
    </source>
</evidence>
<evidence type="ECO:0000313" key="6">
    <source>
        <dbReference type="EMBL" id="MFM0007641.1"/>
    </source>
</evidence>
<dbReference type="InterPro" id="IPR008927">
    <property type="entry name" value="6-PGluconate_DH-like_C_sf"/>
</dbReference>
<accession>A0ABW9B6X8</accession>
<dbReference type="EMBL" id="JAQQEZ010000065">
    <property type="protein sequence ID" value="MFM0007641.1"/>
    <property type="molecule type" value="Genomic_DNA"/>
</dbReference>
<keyword evidence="2" id="KW-0560">Oxidoreductase</keyword>
<keyword evidence="3" id="KW-0520">NAD</keyword>
<dbReference type="SUPFAM" id="SSF48179">
    <property type="entry name" value="6-phosphogluconate dehydrogenase C-terminal domain-like"/>
    <property type="match status" value="1"/>
</dbReference>
<proteinExistence type="inferred from homology"/>
<dbReference type="InterPro" id="IPR006115">
    <property type="entry name" value="6PGDH_NADP-bd"/>
</dbReference>